<feature type="region of interest" description="Disordered" evidence="2">
    <location>
        <begin position="124"/>
        <end position="189"/>
    </location>
</feature>
<dbReference type="Gene3D" id="3.40.30.10">
    <property type="entry name" value="Glutaredoxin"/>
    <property type="match status" value="1"/>
</dbReference>
<name>A0A6C0EYQ3_9ZZZZ</name>
<evidence type="ECO:0000256" key="1">
    <source>
        <dbReference type="ARBA" id="ARBA00006347"/>
    </source>
</evidence>
<dbReference type="AlphaFoldDB" id="A0A6C0EYQ3"/>
<organism evidence="4">
    <name type="scientific">viral metagenome</name>
    <dbReference type="NCBI Taxonomy" id="1070528"/>
    <lineage>
        <taxon>unclassified sequences</taxon>
        <taxon>metagenomes</taxon>
        <taxon>organismal metagenomes</taxon>
    </lineage>
</organism>
<dbReference type="PANTHER" id="PTHR45672:SF2">
    <property type="entry name" value="PROTEIN DISULFIDE-ISOMERASE A5"/>
    <property type="match status" value="1"/>
</dbReference>
<proteinExistence type="inferred from homology"/>
<dbReference type="CDD" id="cd02961">
    <property type="entry name" value="PDI_a_family"/>
    <property type="match status" value="1"/>
</dbReference>
<feature type="compositionally biased region" description="Basic residues" evidence="2">
    <location>
        <begin position="153"/>
        <end position="189"/>
    </location>
</feature>
<dbReference type="EMBL" id="MN738970">
    <property type="protein sequence ID" value="QHT33633.1"/>
    <property type="molecule type" value="Genomic_DNA"/>
</dbReference>
<feature type="compositionally biased region" description="Polar residues" evidence="2">
    <location>
        <begin position="124"/>
        <end position="140"/>
    </location>
</feature>
<dbReference type="GO" id="GO:0005783">
    <property type="term" value="C:endoplasmic reticulum"/>
    <property type="evidence" value="ECO:0007669"/>
    <property type="project" value="TreeGrafter"/>
</dbReference>
<dbReference type="GO" id="GO:0003756">
    <property type="term" value="F:protein disulfide isomerase activity"/>
    <property type="evidence" value="ECO:0007669"/>
    <property type="project" value="TreeGrafter"/>
</dbReference>
<evidence type="ECO:0000259" key="3">
    <source>
        <dbReference type="PROSITE" id="PS51352"/>
    </source>
</evidence>
<dbReference type="PANTHER" id="PTHR45672">
    <property type="entry name" value="PROTEIN DISULFIDE-ISOMERASE C17H9.14C-RELATED"/>
    <property type="match status" value="1"/>
</dbReference>
<protein>
    <recommendedName>
        <fullName evidence="3">Thioredoxin domain-containing protein</fullName>
    </recommendedName>
</protein>
<sequence>MIEVPDEPKILSESEVMELKNKHGVVLFYMNGCGHCVVMKPTWNKLINELKEKHKNEIILGAIESGGMDIFNKHGLKPSVSGFPTILYFNPNKPDKPESYTGDRSYEDLKKWILKKKGASSDNNLVILTNNTPKNKSPSPSKGEHMMGGGRRTQTRRRTRRRHMKHKSHKSRKHRKSAARRNSRRRYRR</sequence>
<evidence type="ECO:0000313" key="4">
    <source>
        <dbReference type="EMBL" id="QHT33633.1"/>
    </source>
</evidence>
<dbReference type="PROSITE" id="PS00194">
    <property type="entry name" value="THIOREDOXIN_1"/>
    <property type="match status" value="1"/>
</dbReference>
<reference evidence="4" key="1">
    <citation type="journal article" date="2020" name="Nature">
        <title>Giant virus diversity and host interactions through global metagenomics.</title>
        <authorList>
            <person name="Schulz F."/>
            <person name="Roux S."/>
            <person name="Paez-Espino D."/>
            <person name="Jungbluth S."/>
            <person name="Walsh D.A."/>
            <person name="Denef V.J."/>
            <person name="McMahon K.D."/>
            <person name="Konstantinidis K.T."/>
            <person name="Eloe-Fadrosh E.A."/>
            <person name="Kyrpides N.C."/>
            <person name="Woyke T."/>
        </authorList>
    </citation>
    <scope>NUCLEOTIDE SEQUENCE</scope>
    <source>
        <strain evidence="4">GVMAG-M-3300009161-36</strain>
    </source>
</reference>
<dbReference type="InterPro" id="IPR051063">
    <property type="entry name" value="PDI"/>
</dbReference>
<dbReference type="Pfam" id="PF00085">
    <property type="entry name" value="Thioredoxin"/>
    <property type="match status" value="1"/>
</dbReference>
<dbReference type="InterPro" id="IPR013766">
    <property type="entry name" value="Thioredoxin_domain"/>
</dbReference>
<dbReference type="InterPro" id="IPR036249">
    <property type="entry name" value="Thioredoxin-like_sf"/>
</dbReference>
<comment type="similarity">
    <text evidence="1">Belongs to the protein disulfide isomerase family.</text>
</comment>
<evidence type="ECO:0000256" key="2">
    <source>
        <dbReference type="SAM" id="MobiDB-lite"/>
    </source>
</evidence>
<dbReference type="SUPFAM" id="SSF52833">
    <property type="entry name" value="Thioredoxin-like"/>
    <property type="match status" value="1"/>
</dbReference>
<dbReference type="GO" id="GO:0006457">
    <property type="term" value="P:protein folding"/>
    <property type="evidence" value="ECO:0007669"/>
    <property type="project" value="TreeGrafter"/>
</dbReference>
<feature type="domain" description="Thioredoxin" evidence="3">
    <location>
        <begin position="1"/>
        <end position="118"/>
    </location>
</feature>
<accession>A0A6C0EYQ3</accession>
<dbReference type="PROSITE" id="PS51352">
    <property type="entry name" value="THIOREDOXIN_2"/>
    <property type="match status" value="1"/>
</dbReference>
<dbReference type="InterPro" id="IPR017937">
    <property type="entry name" value="Thioredoxin_CS"/>
</dbReference>